<organism evidence="1 2">
    <name type="scientific">Arctium lappa</name>
    <name type="common">Greater burdock</name>
    <name type="synonym">Lappa major</name>
    <dbReference type="NCBI Taxonomy" id="4217"/>
    <lineage>
        <taxon>Eukaryota</taxon>
        <taxon>Viridiplantae</taxon>
        <taxon>Streptophyta</taxon>
        <taxon>Embryophyta</taxon>
        <taxon>Tracheophyta</taxon>
        <taxon>Spermatophyta</taxon>
        <taxon>Magnoliopsida</taxon>
        <taxon>eudicotyledons</taxon>
        <taxon>Gunneridae</taxon>
        <taxon>Pentapetalae</taxon>
        <taxon>asterids</taxon>
        <taxon>campanulids</taxon>
        <taxon>Asterales</taxon>
        <taxon>Asteraceae</taxon>
        <taxon>Carduoideae</taxon>
        <taxon>Cardueae</taxon>
        <taxon>Arctiinae</taxon>
        <taxon>Arctium</taxon>
    </lineage>
</organism>
<sequence>MLHSMNESPIISLPIADAVAAAAPKMSESTNNSSTNAAATVTVNGGVKRIKNRQPPLTVPAGCTCFRLLCHASRIGGVIGKSGAIIKKLQKETSAKIRVEDPPPRSDDRVITVIGNSSVNRTISFGEEDGNRDESSEYNEVSAAQEALVRVFERILLVAAEADGGYFAPGGVVSCRLLTDKSVVGSVIGKGGKVIEKIRKDTGCKIRILVEDKLPSCALPTDEMVEIEGDVLAIKKALVAVSRCLQDCPHAHKTRMVIGRPHHTIPRETIPNEHMDFPPPRTQVFQLPPTTSADHTVGSGHHPLSSDGDTNPSLDSRTSQQEIVFRMLIPNDRVGILIGKSGSTIQALQNESGATIFVGAPVSDCDERLITITTMESLESQNSPAQNAVFLVFNRSIDAGFQKGLDQSSTGIPISARILISPNQVGCLLGKGGSIIADMRKATGAVIKIVGDHQVPKCASETDQVVLMTGDFVSVRDALYSVTGRLRNNLFSSKMWNGPGTRGMNARGNNYPPLGLHSNQHTTLTQSMDSLKLSNVVDRPPTPAQWQNQISSGNPGMGQDVGTGLTSVKGGTELGSGGRSAIVTNMSVEIIVPQNVIGSVYGENGSNLTRLRQISGAKVAVQKPHSGTTDHIVVISGTPDETQSAQSLLQAFILADQ</sequence>
<evidence type="ECO:0000313" key="2">
    <source>
        <dbReference type="Proteomes" id="UP001055879"/>
    </source>
</evidence>
<name>A0ACB9B1T8_ARCLA</name>
<protein>
    <submittedName>
        <fullName evidence="1">Uncharacterized protein</fullName>
    </submittedName>
</protein>
<reference evidence="1 2" key="2">
    <citation type="journal article" date="2022" name="Mol. Ecol. Resour.">
        <title>The genomes of chicory, endive, great burdock and yacon provide insights into Asteraceae paleo-polyploidization history and plant inulin production.</title>
        <authorList>
            <person name="Fan W."/>
            <person name="Wang S."/>
            <person name="Wang H."/>
            <person name="Wang A."/>
            <person name="Jiang F."/>
            <person name="Liu H."/>
            <person name="Zhao H."/>
            <person name="Xu D."/>
            <person name="Zhang Y."/>
        </authorList>
    </citation>
    <scope>NUCLEOTIDE SEQUENCE [LARGE SCALE GENOMIC DNA]</scope>
    <source>
        <strain evidence="2">cv. Niubang</strain>
    </source>
</reference>
<reference evidence="2" key="1">
    <citation type="journal article" date="2022" name="Mol. Ecol. Resour.">
        <title>The genomes of chicory, endive, great burdock and yacon provide insights into Asteraceae palaeo-polyploidization history and plant inulin production.</title>
        <authorList>
            <person name="Fan W."/>
            <person name="Wang S."/>
            <person name="Wang H."/>
            <person name="Wang A."/>
            <person name="Jiang F."/>
            <person name="Liu H."/>
            <person name="Zhao H."/>
            <person name="Xu D."/>
            <person name="Zhang Y."/>
        </authorList>
    </citation>
    <scope>NUCLEOTIDE SEQUENCE [LARGE SCALE GENOMIC DNA]</scope>
    <source>
        <strain evidence="2">cv. Niubang</strain>
    </source>
</reference>
<comment type="caution">
    <text evidence="1">The sequence shown here is derived from an EMBL/GenBank/DDBJ whole genome shotgun (WGS) entry which is preliminary data.</text>
</comment>
<gene>
    <name evidence="1" type="ORF">L6452_22863</name>
</gene>
<dbReference type="Proteomes" id="UP001055879">
    <property type="component" value="Linkage Group LG07"/>
</dbReference>
<keyword evidence="2" id="KW-1185">Reference proteome</keyword>
<evidence type="ECO:0000313" key="1">
    <source>
        <dbReference type="EMBL" id="KAI3715875.1"/>
    </source>
</evidence>
<accession>A0ACB9B1T8</accession>
<dbReference type="EMBL" id="CM042053">
    <property type="protein sequence ID" value="KAI3715875.1"/>
    <property type="molecule type" value="Genomic_DNA"/>
</dbReference>
<proteinExistence type="predicted"/>